<dbReference type="EMBL" id="JAGRPV010000001">
    <property type="protein sequence ID" value="MDI4646330.1"/>
    <property type="molecule type" value="Genomic_DNA"/>
</dbReference>
<dbReference type="Proteomes" id="UP001161691">
    <property type="component" value="Unassembled WGS sequence"/>
</dbReference>
<dbReference type="Gene3D" id="3.30.470.20">
    <property type="entry name" value="ATP-grasp fold, B domain"/>
    <property type="match status" value="1"/>
</dbReference>
<keyword evidence="2" id="KW-1185">Reference proteome</keyword>
<evidence type="ECO:0000313" key="2">
    <source>
        <dbReference type="Proteomes" id="UP001161691"/>
    </source>
</evidence>
<protein>
    <submittedName>
        <fullName evidence="1">YheC/YheD family protein</fullName>
    </submittedName>
</protein>
<dbReference type="Pfam" id="PF14398">
    <property type="entry name" value="ATPgrasp_YheCD"/>
    <property type="match status" value="1"/>
</dbReference>
<dbReference type="SUPFAM" id="SSF56059">
    <property type="entry name" value="Glutathione synthetase ATP-binding domain-like"/>
    <property type="match status" value="1"/>
</dbReference>
<comment type="caution">
    <text evidence="1">The sequence shown here is derived from an EMBL/GenBank/DDBJ whole genome shotgun (WGS) entry which is preliminary data.</text>
</comment>
<name>A0ABT6TJ35_9BACL</name>
<proteinExistence type="predicted"/>
<gene>
    <name evidence="1" type="ORF">KB449_15230</name>
</gene>
<evidence type="ECO:0000313" key="1">
    <source>
        <dbReference type="EMBL" id="MDI4646330.1"/>
    </source>
</evidence>
<sequence>MIRRISSKWAKTIALQRDKQVSGFLPATAKMTGGTLKRMLNRYGMVYVKPVHGSYGNGVMRVEKGRDGYRYQAGRKVARYASFEALYDALRKETRKKAYLVQRGIHLLKHRGNRFDLRVMTQYSPKKRWETTGIIGRAAAKGKIVTNYHNGGTVHSAEALLKPHIRDVDAKLKSLGRLGVHTGRALRKSFPGISEIGLDIAMDKTLKPWILEVNTSPDPYIFLKHPNRAVFRKIRRYQKFYGR</sequence>
<reference evidence="1" key="1">
    <citation type="submission" date="2023-04" db="EMBL/GenBank/DDBJ databases">
        <title>Comparative genomic analysis of Cohnella hashimotonis sp. nov., isolated from the International Space Station.</title>
        <authorList>
            <person name="Venkateswaran K."/>
            <person name="Simpson A."/>
        </authorList>
    </citation>
    <scope>NUCLEOTIDE SEQUENCE</scope>
    <source>
        <strain evidence="1">F6_2S_P_1</strain>
    </source>
</reference>
<dbReference type="RefSeq" id="WP_282909194.1">
    <property type="nucleotide sequence ID" value="NZ_JAGRPV010000001.1"/>
</dbReference>
<organism evidence="1 2">
    <name type="scientific">Cohnella hashimotonis</name>
    <dbReference type="NCBI Taxonomy" id="2826895"/>
    <lineage>
        <taxon>Bacteria</taxon>
        <taxon>Bacillati</taxon>
        <taxon>Bacillota</taxon>
        <taxon>Bacilli</taxon>
        <taxon>Bacillales</taxon>
        <taxon>Paenibacillaceae</taxon>
        <taxon>Cohnella</taxon>
    </lineage>
</organism>
<dbReference type="InterPro" id="IPR026838">
    <property type="entry name" value="YheC/D"/>
</dbReference>
<accession>A0ABT6TJ35</accession>